<name>A0A6I9WHX3_9HYME</name>
<keyword evidence="3 8" id="KW-0812">Transmembrane</keyword>
<comment type="similarity">
    <text evidence="8">Belongs to the insect chemoreceptor superfamily. Gustatory receptor (GR) family.</text>
</comment>
<dbReference type="GO" id="GO:0005886">
    <property type="term" value="C:plasma membrane"/>
    <property type="evidence" value="ECO:0007669"/>
    <property type="project" value="UniProtKB-SubCell"/>
</dbReference>
<dbReference type="Pfam" id="PF08395">
    <property type="entry name" value="7tm_7"/>
    <property type="match status" value="1"/>
</dbReference>
<evidence type="ECO:0000256" key="6">
    <source>
        <dbReference type="ARBA" id="ARBA00023170"/>
    </source>
</evidence>
<dbReference type="AlphaFoldDB" id="A0A6I9WHX3"/>
<keyword evidence="5 8" id="KW-0472">Membrane</keyword>
<dbReference type="OrthoDB" id="6366728at2759"/>
<proteinExistence type="inferred from homology"/>
<comment type="subcellular location">
    <subcellularLocation>
        <location evidence="1 8">Cell membrane</location>
        <topology evidence="1 8">Multi-pass membrane protein</topology>
    </subcellularLocation>
</comment>
<feature type="transmembrane region" description="Helical" evidence="8">
    <location>
        <begin position="137"/>
        <end position="156"/>
    </location>
</feature>
<dbReference type="KEGG" id="pbar:105429518"/>
<evidence type="ECO:0000256" key="3">
    <source>
        <dbReference type="ARBA" id="ARBA00022692"/>
    </source>
</evidence>
<protein>
    <recommendedName>
        <fullName evidence="8">Gustatory receptor</fullName>
    </recommendedName>
</protein>
<evidence type="ECO:0000256" key="1">
    <source>
        <dbReference type="ARBA" id="ARBA00004651"/>
    </source>
</evidence>
<dbReference type="PANTHER" id="PTHR21143">
    <property type="entry name" value="INVERTEBRATE GUSTATORY RECEPTOR"/>
    <property type="match status" value="1"/>
</dbReference>
<keyword evidence="4 8" id="KW-1133">Transmembrane helix</keyword>
<dbReference type="GO" id="GO:0008049">
    <property type="term" value="P:male courtship behavior"/>
    <property type="evidence" value="ECO:0007669"/>
    <property type="project" value="TreeGrafter"/>
</dbReference>
<keyword evidence="6 8" id="KW-0675">Receptor</keyword>
<dbReference type="GO" id="GO:0007635">
    <property type="term" value="P:chemosensory behavior"/>
    <property type="evidence" value="ECO:0007669"/>
    <property type="project" value="TreeGrafter"/>
</dbReference>
<keyword evidence="9" id="KW-1185">Reference proteome</keyword>
<dbReference type="PANTHER" id="PTHR21143:SF133">
    <property type="entry name" value="GUSTATORY AND PHEROMONE RECEPTOR 32A-RELATED"/>
    <property type="match status" value="1"/>
</dbReference>
<evidence type="ECO:0000256" key="7">
    <source>
        <dbReference type="ARBA" id="ARBA00023224"/>
    </source>
</evidence>
<evidence type="ECO:0000313" key="10">
    <source>
        <dbReference type="RefSeq" id="XP_011640848.1"/>
    </source>
</evidence>
<comment type="function">
    <text evidence="8">Gustatory receptor which mediates acceptance or avoidance behavior, depending on its substrates.</text>
</comment>
<feature type="transmembrane region" description="Helical" evidence="8">
    <location>
        <begin position="230"/>
        <end position="251"/>
    </location>
</feature>
<feature type="transmembrane region" description="Helical" evidence="8">
    <location>
        <begin position="190"/>
        <end position="210"/>
    </location>
</feature>
<feature type="transmembrane region" description="Helical" evidence="8">
    <location>
        <begin position="352"/>
        <end position="370"/>
    </location>
</feature>
<feature type="transmembrane region" description="Helical" evidence="8">
    <location>
        <begin position="60"/>
        <end position="78"/>
    </location>
</feature>
<gene>
    <name evidence="10" type="primary">LOC105429518</name>
</gene>
<accession>A0A6I9WHX3</accession>
<dbReference type="Proteomes" id="UP000504615">
    <property type="component" value="Unplaced"/>
</dbReference>
<dbReference type="InterPro" id="IPR013604">
    <property type="entry name" value="7TM_chemorcpt"/>
</dbReference>
<dbReference type="GO" id="GO:0050909">
    <property type="term" value="P:sensory perception of taste"/>
    <property type="evidence" value="ECO:0007669"/>
    <property type="project" value="InterPro"/>
</dbReference>
<dbReference type="GO" id="GO:0007165">
    <property type="term" value="P:signal transduction"/>
    <property type="evidence" value="ECO:0007669"/>
    <property type="project" value="UniProtKB-KW"/>
</dbReference>
<dbReference type="RefSeq" id="XP_011640848.1">
    <property type="nucleotide sequence ID" value="XM_011642546.2"/>
</dbReference>
<keyword evidence="2 8" id="KW-1003">Cell membrane</keyword>
<feature type="transmembrane region" description="Helical" evidence="8">
    <location>
        <begin position="99"/>
        <end position="117"/>
    </location>
</feature>
<dbReference type="GO" id="GO:0043025">
    <property type="term" value="C:neuronal cell body"/>
    <property type="evidence" value="ECO:0007669"/>
    <property type="project" value="TreeGrafter"/>
</dbReference>
<evidence type="ECO:0000256" key="4">
    <source>
        <dbReference type="ARBA" id="ARBA00022989"/>
    </source>
</evidence>
<evidence type="ECO:0000256" key="2">
    <source>
        <dbReference type="ARBA" id="ARBA00022475"/>
    </source>
</evidence>
<evidence type="ECO:0000313" key="9">
    <source>
        <dbReference type="Proteomes" id="UP000504615"/>
    </source>
</evidence>
<reference evidence="10" key="1">
    <citation type="submission" date="2025-08" db="UniProtKB">
        <authorList>
            <consortium name="RefSeq"/>
        </authorList>
    </citation>
    <scope>IDENTIFICATION</scope>
</reference>
<evidence type="ECO:0000256" key="5">
    <source>
        <dbReference type="ARBA" id="ARBA00023136"/>
    </source>
</evidence>
<keyword evidence="7 8" id="KW-0807">Transducer</keyword>
<feature type="transmembrane region" description="Helical" evidence="8">
    <location>
        <begin position="310"/>
        <end position="332"/>
    </location>
</feature>
<organism evidence="9 10">
    <name type="scientific">Pogonomyrmex barbatus</name>
    <name type="common">red harvester ant</name>
    <dbReference type="NCBI Taxonomy" id="144034"/>
    <lineage>
        <taxon>Eukaryota</taxon>
        <taxon>Metazoa</taxon>
        <taxon>Ecdysozoa</taxon>
        <taxon>Arthropoda</taxon>
        <taxon>Hexapoda</taxon>
        <taxon>Insecta</taxon>
        <taxon>Pterygota</taxon>
        <taxon>Neoptera</taxon>
        <taxon>Endopterygota</taxon>
        <taxon>Hymenoptera</taxon>
        <taxon>Apocrita</taxon>
        <taxon>Aculeata</taxon>
        <taxon>Formicoidea</taxon>
        <taxon>Formicidae</taxon>
        <taxon>Myrmicinae</taxon>
        <taxon>Pogonomyrmex</taxon>
    </lineage>
</organism>
<dbReference type="GO" id="GO:0030424">
    <property type="term" value="C:axon"/>
    <property type="evidence" value="ECO:0007669"/>
    <property type="project" value="TreeGrafter"/>
</dbReference>
<sequence length="461" mass="53036">MEENSHCKNVAGSIENLVFMDVNKISNFFKKPNKENIVTEKINKQKVNKITSEPRKNSFWLLRIAIIFFKLLGLATFAHRVVTQKNKISCIFQYSEFGIVYNVVIGSLMIASNYVSIPFRVNMQYENKTNLTVGIEILQTVLGTLVICAILLSYCIDQRSLVRIANRLMNVEHEMDRLYRLYSPLRRQRVLGTQIIACVLKICLLIFLLTTEVMAFHASPVSWLTDIVPTFHVGWLLIQYFLLVTVIQADFDDVNRAIQSLSRTNTPDIRPQSLYQTRRIVVSNSTVHQLLQLRDMHSHLCEISENVSDFYSLPVLCAITFLFLTLIYNGYYLISPLLMADEILKYEVLSNTIFWLIFLIYPISLLANRITKILNEIRKTGNVVHSLLSCAIGKETKSELKQFSLQLLHRKIQFTANGYFVLDNTFLHSLIGTVVTYLVILVQFQMGSSCSSRSHCNYTRE</sequence>
<dbReference type="GO" id="GO:0030425">
    <property type="term" value="C:dendrite"/>
    <property type="evidence" value="ECO:0007669"/>
    <property type="project" value="TreeGrafter"/>
</dbReference>
<evidence type="ECO:0000256" key="8">
    <source>
        <dbReference type="RuleBase" id="RU363108"/>
    </source>
</evidence>
<dbReference type="GeneID" id="105429518"/>